<dbReference type="UniPathway" id="UPA00244">
    <property type="reaction ID" value="UER00311"/>
</dbReference>
<evidence type="ECO:0000259" key="6">
    <source>
        <dbReference type="Pfam" id="PF00266"/>
    </source>
</evidence>
<evidence type="ECO:0000313" key="8">
    <source>
        <dbReference type="Proteomes" id="UP000193380"/>
    </source>
</evidence>
<comment type="pathway">
    <text evidence="4">Amino-acid biosynthesis.</text>
</comment>
<dbReference type="EMBL" id="FR919915">
    <property type="protein sequence ID" value="CDQ95142.1"/>
    <property type="molecule type" value="Genomic_DNA"/>
</dbReference>
<evidence type="ECO:0000313" key="7">
    <source>
        <dbReference type="EMBL" id="CDQ95142.1"/>
    </source>
</evidence>
<dbReference type="InterPro" id="IPR000192">
    <property type="entry name" value="Aminotrans_V_dom"/>
</dbReference>
<evidence type="ECO:0000256" key="5">
    <source>
        <dbReference type="ARBA" id="ARBA00049007"/>
    </source>
</evidence>
<sequence>MEKKHTINFGAGPAKLPQSVLLQAQKELLDYNGSGVSVLEMSHRSSDFTKIMNTTENLLRELL</sequence>
<proteinExistence type="predicted"/>
<dbReference type="GO" id="GO:0030170">
    <property type="term" value="F:pyridoxal phosphate binding"/>
    <property type="evidence" value="ECO:0007669"/>
    <property type="project" value="TreeGrafter"/>
</dbReference>
<evidence type="ECO:0000256" key="4">
    <source>
        <dbReference type="ARBA" id="ARBA00029440"/>
    </source>
</evidence>
<keyword evidence="2" id="KW-0808">Transferase</keyword>
<dbReference type="Proteomes" id="UP000193380">
    <property type="component" value="Unassembled WGS sequence"/>
</dbReference>
<dbReference type="PANTHER" id="PTHR43247">
    <property type="entry name" value="PHOSPHOSERINE AMINOTRANSFERASE"/>
    <property type="match status" value="1"/>
</dbReference>
<evidence type="ECO:0000256" key="1">
    <source>
        <dbReference type="ARBA" id="ARBA00001933"/>
    </source>
</evidence>
<dbReference type="InterPro" id="IPR022278">
    <property type="entry name" value="Pser_aminoTfrase"/>
</dbReference>
<comment type="cofactor">
    <cofactor evidence="1">
        <name>pyridoxal 5'-phosphate</name>
        <dbReference type="ChEBI" id="CHEBI:597326"/>
    </cofactor>
</comment>
<dbReference type="STRING" id="8022.A0A060YU89"/>
<evidence type="ECO:0000256" key="2">
    <source>
        <dbReference type="ARBA" id="ARBA00022679"/>
    </source>
</evidence>
<dbReference type="GO" id="GO:0004648">
    <property type="term" value="F:O-phospho-L-serine:2-oxoglutarate aminotransferase activity"/>
    <property type="evidence" value="ECO:0007669"/>
    <property type="project" value="UniProtKB-EC"/>
</dbReference>
<keyword evidence="3" id="KW-0663">Pyridoxal phosphate</keyword>
<dbReference type="Pfam" id="PF00266">
    <property type="entry name" value="Aminotran_5"/>
    <property type="match status" value="1"/>
</dbReference>
<comment type="catalytic activity">
    <reaction evidence="5">
        <text>O-phospho-L-serine + 2-oxoglutarate = 3-phosphooxypyruvate + L-glutamate</text>
        <dbReference type="Rhea" id="RHEA:14329"/>
        <dbReference type="ChEBI" id="CHEBI:16810"/>
        <dbReference type="ChEBI" id="CHEBI:18110"/>
        <dbReference type="ChEBI" id="CHEBI:29985"/>
        <dbReference type="ChEBI" id="CHEBI:57524"/>
        <dbReference type="EC" id="2.6.1.52"/>
    </reaction>
</comment>
<reference evidence="7" key="1">
    <citation type="journal article" date="2014" name="Nat. Commun.">
        <title>The rainbow trout genome provides novel insights into evolution after whole-genome duplication in vertebrates.</title>
        <authorList>
            <person name="Berthelot C."/>
            <person name="Brunet F."/>
            <person name="Chalopin D."/>
            <person name="Juanchich A."/>
            <person name="Bernard M."/>
            <person name="Noel B."/>
            <person name="Bento P."/>
            <person name="Da Silva C."/>
            <person name="Labadie K."/>
            <person name="Alberti A."/>
            <person name="Aury J.M."/>
            <person name="Louis A."/>
            <person name="Dehais P."/>
            <person name="Bardou P."/>
            <person name="Montfort J."/>
            <person name="Klopp C."/>
            <person name="Cabau C."/>
            <person name="Gaspin C."/>
            <person name="Thorgaard G.H."/>
            <person name="Boussaha M."/>
            <person name="Quillet E."/>
            <person name="Guyomard R."/>
            <person name="Galiana D."/>
            <person name="Bobe J."/>
            <person name="Volff J.N."/>
            <person name="Genet C."/>
            <person name="Wincker P."/>
            <person name="Jaillon O."/>
            <person name="Roest Crollius H."/>
            <person name="Guiguen Y."/>
        </authorList>
    </citation>
    <scope>NUCLEOTIDE SEQUENCE [LARGE SCALE GENOMIC DNA]</scope>
</reference>
<evidence type="ECO:0000256" key="3">
    <source>
        <dbReference type="ARBA" id="ARBA00022898"/>
    </source>
</evidence>
<dbReference type="InterPro" id="IPR015421">
    <property type="entry name" value="PyrdxlP-dep_Trfase_major"/>
</dbReference>
<dbReference type="InterPro" id="IPR015424">
    <property type="entry name" value="PyrdxlP-dep_Trfase"/>
</dbReference>
<protein>
    <recommendedName>
        <fullName evidence="6">Aminotransferase class V domain-containing protein</fullName>
    </recommendedName>
</protein>
<accession>A0A060YU89</accession>
<feature type="domain" description="Aminotransferase class V" evidence="6">
    <location>
        <begin position="8"/>
        <end position="63"/>
    </location>
</feature>
<dbReference type="SUPFAM" id="SSF53383">
    <property type="entry name" value="PLP-dependent transferases"/>
    <property type="match status" value="1"/>
</dbReference>
<dbReference type="GO" id="GO:0006564">
    <property type="term" value="P:L-serine biosynthetic process"/>
    <property type="evidence" value="ECO:0007669"/>
    <property type="project" value="InterPro"/>
</dbReference>
<dbReference type="Gene3D" id="3.40.640.10">
    <property type="entry name" value="Type I PLP-dependent aspartate aminotransferase-like (Major domain)"/>
    <property type="match status" value="1"/>
</dbReference>
<reference evidence="7" key="2">
    <citation type="submission" date="2014-03" db="EMBL/GenBank/DDBJ databases">
        <authorList>
            <person name="Genoscope - CEA"/>
        </authorList>
    </citation>
    <scope>NUCLEOTIDE SEQUENCE</scope>
</reference>
<name>A0A060YU89_ONCMY</name>
<dbReference type="PaxDb" id="8022-A0A060YU89"/>
<dbReference type="GO" id="GO:0005737">
    <property type="term" value="C:cytoplasm"/>
    <property type="evidence" value="ECO:0007669"/>
    <property type="project" value="TreeGrafter"/>
</dbReference>
<organism evidence="7 8">
    <name type="scientific">Oncorhynchus mykiss</name>
    <name type="common">Rainbow trout</name>
    <name type="synonym">Salmo gairdneri</name>
    <dbReference type="NCBI Taxonomy" id="8022"/>
    <lineage>
        <taxon>Eukaryota</taxon>
        <taxon>Metazoa</taxon>
        <taxon>Chordata</taxon>
        <taxon>Craniata</taxon>
        <taxon>Vertebrata</taxon>
        <taxon>Euteleostomi</taxon>
        <taxon>Actinopterygii</taxon>
        <taxon>Neopterygii</taxon>
        <taxon>Teleostei</taxon>
        <taxon>Protacanthopterygii</taxon>
        <taxon>Salmoniformes</taxon>
        <taxon>Salmonidae</taxon>
        <taxon>Salmoninae</taxon>
        <taxon>Oncorhynchus</taxon>
    </lineage>
</organism>
<gene>
    <name evidence="7" type="ORF">GSONMT00023533001</name>
</gene>
<dbReference type="AlphaFoldDB" id="A0A060YU89"/>
<dbReference type="PANTHER" id="PTHR43247:SF1">
    <property type="entry name" value="PHOSPHOSERINE AMINOTRANSFERASE"/>
    <property type="match status" value="1"/>
</dbReference>